<evidence type="ECO:0000256" key="1">
    <source>
        <dbReference type="SAM" id="Phobius"/>
    </source>
</evidence>
<dbReference type="AlphaFoldDB" id="A0A177IMA1"/>
<dbReference type="Proteomes" id="UP000076947">
    <property type="component" value="Unassembled WGS sequence"/>
</dbReference>
<evidence type="ECO:0000313" key="3">
    <source>
        <dbReference type="Proteomes" id="UP000076947"/>
    </source>
</evidence>
<evidence type="ECO:0000313" key="2">
    <source>
        <dbReference type="EMBL" id="OAH29997.1"/>
    </source>
</evidence>
<comment type="caution">
    <text evidence="2">The sequence shown here is derived from an EMBL/GenBank/DDBJ whole genome shotgun (WGS) entry which is preliminary data.</text>
</comment>
<feature type="transmembrane region" description="Helical" evidence="1">
    <location>
        <begin position="6"/>
        <end position="39"/>
    </location>
</feature>
<keyword evidence="3" id="KW-1185">Reference proteome</keyword>
<name>A0A177IMA1_9CORY</name>
<feature type="transmembrane region" description="Helical" evidence="1">
    <location>
        <begin position="46"/>
        <end position="68"/>
    </location>
</feature>
<dbReference type="OrthoDB" id="4409240at2"/>
<keyword evidence="1" id="KW-0472">Membrane</keyword>
<reference evidence="3" key="1">
    <citation type="submission" date="2016-02" db="EMBL/GenBank/DDBJ databases">
        <authorList>
            <person name="Kaur G."/>
            <person name="Nair G.R."/>
            <person name="Mayilraj S."/>
        </authorList>
    </citation>
    <scope>NUCLEOTIDE SEQUENCE [LARGE SCALE GENOMIC DNA]</scope>
    <source>
        <strain evidence="3">GA-15</strain>
    </source>
</reference>
<dbReference type="RefSeq" id="WP_066839148.1">
    <property type="nucleotide sequence ID" value="NZ_LSTQ01000010.1"/>
</dbReference>
<keyword evidence="1" id="KW-0812">Transmembrane</keyword>
<gene>
    <name evidence="2" type="ORF">AYJ05_09250</name>
</gene>
<organism evidence="2 3">
    <name type="scientific">Corynebacterium stationis</name>
    <dbReference type="NCBI Taxonomy" id="1705"/>
    <lineage>
        <taxon>Bacteria</taxon>
        <taxon>Bacillati</taxon>
        <taxon>Actinomycetota</taxon>
        <taxon>Actinomycetes</taxon>
        <taxon>Mycobacteriales</taxon>
        <taxon>Corynebacteriaceae</taxon>
        <taxon>Corynebacterium</taxon>
    </lineage>
</organism>
<sequence length="219" mass="23704">MNPLTWIVAASSSWIVVLGFNELALSASVAVIAQLIALVRLRNFSVLATTVALSIPVSLSMVIIHIPFGRNDWSTALDLSVRFIALMSAFLTAASAITITDLVKSLSHMPRVAYIVGSAVQLLPQGRDTLGSVRYANHLRAHSPRQHSTRGLSKTIKFVVLPLITRLLSQGASRAIPLEVSGLERTGQRTVLNPVADTTLQKVLRWLMPIAALAVVVWL</sequence>
<protein>
    <submittedName>
        <fullName evidence="2">ABC transporter permease</fullName>
    </submittedName>
</protein>
<accession>A0A177IMA1</accession>
<dbReference type="EMBL" id="LSTQ01000010">
    <property type="protein sequence ID" value="OAH29997.1"/>
    <property type="molecule type" value="Genomic_DNA"/>
</dbReference>
<keyword evidence="1" id="KW-1133">Transmembrane helix</keyword>
<feature type="transmembrane region" description="Helical" evidence="1">
    <location>
        <begin position="80"/>
        <end position="103"/>
    </location>
</feature>
<proteinExistence type="predicted"/>